<accession>C0PM43</accession>
<feature type="region of interest" description="Disordered" evidence="1">
    <location>
        <begin position="71"/>
        <end position="105"/>
    </location>
</feature>
<evidence type="ECO:0000256" key="1">
    <source>
        <dbReference type="SAM" id="MobiDB-lite"/>
    </source>
</evidence>
<organism evidence="2">
    <name type="scientific">Zea mays</name>
    <name type="common">Maize</name>
    <dbReference type="NCBI Taxonomy" id="4577"/>
    <lineage>
        <taxon>Eukaryota</taxon>
        <taxon>Viridiplantae</taxon>
        <taxon>Streptophyta</taxon>
        <taxon>Embryophyta</taxon>
        <taxon>Tracheophyta</taxon>
        <taxon>Spermatophyta</taxon>
        <taxon>Magnoliopsida</taxon>
        <taxon>Liliopsida</taxon>
        <taxon>Poales</taxon>
        <taxon>Poaceae</taxon>
        <taxon>PACMAD clade</taxon>
        <taxon>Panicoideae</taxon>
        <taxon>Andropogonodae</taxon>
        <taxon>Andropogoneae</taxon>
        <taxon>Tripsacinae</taxon>
        <taxon>Zea</taxon>
    </lineage>
</organism>
<feature type="compositionally biased region" description="Low complexity" evidence="1">
    <location>
        <begin position="85"/>
        <end position="105"/>
    </location>
</feature>
<protein>
    <submittedName>
        <fullName evidence="2">Uncharacterized protein</fullName>
    </submittedName>
</protein>
<dbReference type="EMBL" id="BT069362">
    <property type="protein sequence ID" value="ACN36259.1"/>
    <property type="molecule type" value="mRNA"/>
</dbReference>
<proteinExistence type="evidence at transcript level"/>
<name>C0PM43_MAIZE</name>
<evidence type="ECO:0000313" key="2">
    <source>
        <dbReference type="EMBL" id="ACN36259.1"/>
    </source>
</evidence>
<reference evidence="2" key="2">
    <citation type="submission" date="2012-06" db="EMBL/GenBank/DDBJ databases">
        <authorList>
            <person name="Yu Y."/>
            <person name="Currie J."/>
            <person name="Lomeli R."/>
            <person name="Angelova A."/>
            <person name="Collura K."/>
            <person name="Wissotski M."/>
            <person name="Campos D."/>
            <person name="Kudrna D."/>
            <person name="Golser W."/>
            <person name="Ashely E."/>
            <person name="Descour A."/>
            <person name="Fernandes J."/>
            <person name="Soderlund C."/>
            <person name="Walbot V."/>
        </authorList>
    </citation>
    <scope>NUCLEOTIDE SEQUENCE</scope>
    <source>
        <strain evidence="2">B73</strain>
    </source>
</reference>
<dbReference type="AlphaFoldDB" id="C0PM43"/>
<sequence>MYVTPDHIPRTRRMLANTMLPNVQTTSRRPFRIHKNVRTSTPLTENFTSSAGTEGGSTDLAARRARREAFLNTECRNRASRSRLRSSSSSSSSSASSSSSSLPSR</sequence>
<reference evidence="2" key="1">
    <citation type="journal article" date="2009" name="PLoS Genet.">
        <title>Sequencing, mapping, and analysis of 27,455 maize full-length cDNAs.</title>
        <authorList>
            <person name="Soderlund C."/>
            <person name="Descour A."/>
            <person name="Kudrna D."/>
            <person name="Bomhoff M."/>
            <person name="Boyd L."/>
            <person name="Currie J."/>
            <person name="Angelova A."/>
            <person name="Collura K."/>
            <person name="Wissotski M."/>
            <person name="Ashley E."/>
            <person name="Morrow D."/>
            <person name="Fernandes J."/>
            <person name="Walbot V."/>
            <person name="Yu Y."/>
        </authorList>
    </citation>
    <scope>NUCLEOTIDE SEQUENCE</scope>
    <source>
        <strain evidence="2">B73</strain>
    </source>
</reference>